<evidence type="ECO:0000256" key="1">
    <source>
        <dbReference type="SAM" id="MobiDB-lite"/>
    </source>
</evidence>
<evidence type="ECO:0000313" key="2">
    <source>
        <dbReference type="EMBL" id="KAL3403597.1"/>
    </source>
</evidence>
<evidence type="ECO:0000313" key="3">
    <source>
        <dbReference type="Proteomes" id="UP001627154"/>
    </source>
</evidence>
<sequence length="141" mass="16182">MGINNQSINDVPNSPPHTSATQFSAEDCEAVPCVEIDTHEIQSVADCMDVDSAPSTSKRQKLDEFNSDLEPELELDDNKRIKLTVNSRVECYCKDDFKSELKWLHFKNVIDDMRKTMKNAHRRAKRLPYQKNAYGMLYGEP</sequence>
<accession>A0ABD2XDU6</accession>
<protein>
    <submittedName>
        <fullName evidence="2">Uncharacterized protein</fullName>
    </submittedName>
</protein>
<keyword evidence="3" id="KW-1185">Reference proteome</keyword>
<comment type="caution">
    <text evidence="2">The sequence shown here is derived from an EMBL/GenBank/DDBJ whole genome shotgun (WGS) entry which is preliminary data.</text>
</comment>
<feature type="region of interest" description="Disordered" evidence="1">
    <location>
        <begin position="45"/>
        <end position="64"/>
    </location>
</feature>
<organism evidence="2 3">
    <name type="scientific">Trichogramma kaykai</name>
    <dbReference type="NCBI Taxonomy" id="54128"/>
    <lineage>
        <taxon>Eukaryota</taxon>
        <taxon>Metazoa</taxon>
        <taxon>Ecdysozoa</taxon>
        <taxon>Arthropoda</taxon>
        <taxon>Hexapoda</taxon>
        <taxon>Insecta</taxon>
        <taxon>Pterygota</taxon>
        <taxon>Neoptera</taxon>
        <taxon>Endopterygota</taxon>
        <taxon>Hymenoptera</taxon>
        <taxon>Apocrita</taxon>
        <taxon>Proctotrupomorpha</taxon>
        <taxon>Chalcidoidea</taxon>
        <taxon>Trichogrammatidae</taxon>
        <taxon>Trichogramma</taxon>
    </lineage>
</organism>
<reference evidence="2 3" key="1">
    <citation type="journal article" date="2024" name="bioRxiv">
        <title>A reference genome for Trichogramma kaykai: A tiny desert-dwelling parasitoid wasp with competing sex-ratio distorters.</title>
        <authorList>
            <person name="Culotta J."/>
            <person name="Lindsey A.R."/>
        </authorList>
    </citation>
    <scope>NUCLEOTIDE SEQUENCE [LARGE SCALE GENOMIC DNA]</scope>
    <source>
        <strain evidence="2 3">KSX58</strain>
    </source>
</reference>
<name>A0ABD2XDU6_9HYME</name>
<dbReference type="EMBL" id="JBJJXI010000029">
    <property type="protein sequence ID" value="KAL3403597.1"/>
    <property type="molecule type" value="Genomic_DNA"/>
</dbReference>
<gene>
    <name evidence="2" type="ORF">TKK_003545</name>
</gene>
<feature type="region of interest" description="Disordered" evidence="1">
    <location>
        <begin position="1"/>
        <end position="21"/>
    </location>
</feature>
<proteinExistence type="predicted"/>
<dbReference type="AlphaFoldDB" id="A0ABD2XDU6"/>
<dbReference type="Proteomes" id="UP001627154">
    <property type="component" value="Unassembled WGS sequence"/>
</dbReference>